<dbReference type="InterPro" id="IPR011059">
    <property type="entry name" value="Metal-dep_hydrolase_composite"/>
</dbReference>
<evidence type="ECO:0000256" key="4">
    <source>
        <dbReference type="ARBA" id="ARBA00022808"/>
    </source>
</evidence>
<dbReference type="SUPFAM" id="SSF51556">
    <property type="entry name" value="Metallo-dependent hydrolases"/>
    <property type="match status" value="1"/>
</dbReference>
<keyword evidence="6 7" id="KW-0408">Iron</keyword>
<feature type="binding site" evidence="7">
    <location>
        <position position="140"/>
    </location>
    <ligand>
        <name>N-formimidoyl-L-glutamate</name>
        <dbReference type="ChEBI" id="CHEBI:58928"/>
    </ligand>
</feature>
<dbReference type="FunFam" id="3.20.20.140:FF:000007">
    <property type="entry name" value="Imidazolonepropionase"/>
    <property type="match status" value="1"/>
</dbReference>
<evidence type="ECO:0000256" key="5">
    <source>
        <dbReference type="ARBA" id="ARBA00022833"/>
    </source>
</evidence>
<evidence type="ECO:0000256" key="1">
    <source>
        <dbReference type="ARBA" id="ARBA00012864"/>
    </source>
</evidence>
<evidence type="ECO:0000259" key="8">
    <source>
        <dbReference type="Pfam" id="PF01979"/>
    </source>
</evidence>
<feature type="binding site" evidence="7">
    <location>
        <position position="237"/>
    </location>
    <ligand>
        <name>Fe(3+)</name>
        <dbReference type="ChEBI" id="CHEBI:29034"/>
    </ligand>
</feature>
<comment type="cofactor">
    <cofactor evidence="7">
        <name>Zn(2+)</name>
        <dbReference type="ChEBI" id="CHEBI:29105"/>
    </cofactor>
    <cofactor evidence="7">
        <name>Fe(3+)</name>
        <dbReference type="ChEBI" id="CHEBI:29034"/>
    </cofactor>
    <text evidence="7">Binds 1 zinc or iron ion per subunit.</text>
</comment>
<dbReference type="Proteomes" id="UP000288178">
    <property type="component" value="Unassembled WGS sequence"/>
</dbReference>
<evidence type="ECO:0000256" key="3">
    <source>
        <dbReference type="ARBA" id="ARBA00022801"/>
    </source>
</evidence>
<reference evidence="9 10" key="1">
    <citation type="submission" date="2019-01" db="EMBL/GenBank/DDBJ databases">
        <authorList>
            <person name="Chen W.-M."/>
        </authorList>
    </citation>
    <scope>NUCLEOTIDE SEQUENCE [LARGE SCALE GENOMIC DNA]</scope>
    <source>
        <strain evidence="9 10">ICH-3</strain>
    </source>
</reference>
<dbReference type="GO" id="GO:0005506">
    <property type="term" value="F:iron ion binding"/>
    <property type="evidence" value="ECO:0007669"/>
    <property type="project" value="UniProtKB-UniRule"/>
</dbReference>
<evidence type="ECO:0000256" key="6">
    <source>
        <dbReference type="ARBA" id="ARBA00023004"/>
    </source>
</evidence>
<feature type="binding site" evidence="7">
    <location>
        <position position="316"/>
    </location>
    <ligand>
        <name>N-formimidoyl-L-glutamate</name>
        <dbReference type="ChEBI" id="CHEBI:58928"/>
    </ligand>
</feature>
<feature type="binding site" evidence="7">
    <location>
        <position position="140"/>
    </location>
    <ligand>
        <name>4-imidazolone-5-propanoate</name>
        <dbReference type="ChEBI" id="CHEBI:77893"/>
    </ligand>
</feature>
<dbReference type="HAMAP" id="MF_00372">
    <property type="entry name" value="HutI"/>
    <property type="match status" value="1"/>
</dbReference>
<feature type="binding site" evidence="7">
    <location>
        <position position="68"/>
    </location>
    <ligand>
        <name>Fe(3+)</name>
        <dbReference type="ChEBI" id="CHEBI:29034"/>
    </ligand>
</feature>
<dbReference type="GO" id="GO:0008270">
    <property type="term" value="F:zinc ion binding"/>
    <property type="evidence" value="ECO:0007669"/>
    <property type="project" value="UniProtKB-UniRule"/>
</dbReference>
<keyword evidence="7" id="KW-0963">Cytoplasm</keyword>
<dbReference type="Pfam" id="PF01979">
    <property type="entry name" value="Amidohydro_1"/>
    <property type="match status" value="1"/>
</dbReference>
<gene>
    <name evidence="7" type="primary">hutI</name>
    <name evidence="9" type="ORF">ENE75_02255</name>
</gene>
<keyword evidence="2 7" id="KW-0479">Metal-binding</keyword>
<organism evidence="9 10">
    <name type="scientific">Rubrivivax albus</name>
    <dbReference type="NCBI Taxonomy" id="2499835"/>
    <lineage>
        <taxon>Bacteria</taxon>
        <taxon>Pseudomonadati</taxon>
        <taxon>Pseudomonadota</taxon>
        <taxon>Betaproteobacteria</taxon>
        <taxon>Burkholderiales</taxon>
        <taxon>Sphaerotilaceae</taxon>
        <taxon>Rubrivivax</taxon>
    </lineage>
</organism>
<dbReference type="InterPro" id="IPR032466">
    <property type="entry name" value="Metal_Hydrolase"/>
</dbReference>
<sequence length="401" mass="42159">MTRMLWRHARIATFEGNDWGLIDRGALLAEGTQITWVGAEAELPAGLDVDAEHDLGGALLTPGLIDAHTHLVYAGDRTVEFDLRQQGASYEQIARAGGGIRHTVACTRAASDDALFAGALARALALRAGGVTTLEVKSGYGLSLDHEARCLRVARRLGPATGMTIRSTALPAHALPPEFDSRPDDYIDAVVAWLPALHAEGLADAVDAFCDTIGFTPAQTRRVFDAARALGLPVKLHAEQLSDQGGAALAASYGALSADHLEWLSADGIAAMQAAGTVAMLLPGAFYHLRETKLPPVAALRDAGVPMAVATDHNPGSSPALSLPLMMNMACTLFRLTPLEAWLGVTAHAARALGLADRGRLQPGQRADLAVWSLDHPRELAARFGHDPCLAVVTGGVPCTP</sequence>
<dbReference type="GO" id="GO:0019556">
    <property type="term" value="P:L-histidine catabolic process to glutamate and formamide"/>
    <property type="evidence" value="ECO:0007669"/>
    <property type="project" value="UniProtKB-UniRule"/>
</dbReference>
<dbReference type="EMBL" id="SACT01000001">
    <property type="protein sequence ID" value="RVT53736.1"/>
    <property type="molecule type" value="Genomic_DNA"/>
</dbReference>
<comment type="pathway">
    <text evidence="7">Amino-acid degradation; L-histidine degradation into L-glutamate; N-formimidoyl-L-glutamate from L-histidine: step 3/3.</text>
</comment>
<feature type="binding site" evidence="7">
    <location>
        <position position="77"/>
    </location>
    <ligand>
        <name>4-imidazolone-5-propanoate</name>
        <dbReference type="ChEBI" id="CHEBI:77893"/>
    </ligand>
</feature>
<keyword evidence="5 7" id="KW-0862">Zinc</keyword>
<dbReference type="RefSeq" id="WP_128195197.1">
    <property type="nucleotide sequence ID" value="NZ_SACT01000001.1"/>
</dbReference>
<dbReference type="GO" id="GO:0005737">
    <property type="term" value="C:cytoplasm"/>
    <property type="evidence" value="ECO:0007669"/>
    <property type="project" value="UniProtKB-SubCell"/>
</dbReference>
<feature type="binding site" evidence="7">
    <location>
        <position position="312"/>
    </location>
    <ligand>
        <name>Zn(2+)</name>
        <dbReference type="ChEBI" id="CHEBI:29105"/>
    </ligand>
</feature>
<dbReference type="InterPro" id="IPR006680">
    <property type="entry name" value="Amidohydro-rel"/>
</dbReference>
<name>A0A3S2TPK1_9BURK</name>
<dbReference type="EC" id="3.5.2.7" evidence="1 7"/>
<dbReference type="NCBIfam" id="TIGR01224">
    <property type="entry name" value="hutI"/>
    <property type="match status" value="1"/>
</dbReference>
<dbReference type="GO" id="GO:0050480">
    <property type="term" value="F:imidazolonepropionase activity"/>
    <property type="evidence" value="ECO:0007669"/>
    <property type="project" value="UniProtKB-UniRule"/>
</dbReference>
<feature type="binding site" evidence="7">
    <location>
        <position position="237"/>
    </location>
    <ligand>
        <name>Zn(2+)</name>
        <dbReference type="ChEBI" id="CHEBI:29105"/>
    </ligand>
</feature>
<feature type="binding site" evidence="7">
    <location>
        <position position="312"/>
    </location>
    <ligand>
        <name>Fe(3+)</name>
        <dbReference type="ChEBI" id="CHEBI:29034"/>
    </ligand>
</feature>
<accession>A0A3S2TPK1</accession>
<keyword evidence="3 7" id="KW-0378">Hydrolase</keyword>
<dbReference type="Gene3D" id="3.20.20.140">
    <property type="entry name" value="Metal-dependent hydrolases"/>
    <property type="match status" value="1"/>
</dbReference>
<proteinExistence type="inferred from homology"/>
<comment type="subcellular location">
    <subcellularLocation>
        <location evidence="7">Cytoplasm</location>
    </subcellularLocation>
</comment>
<dbReference type="AlphaFoldDB" id="A0A3S2TPK1"/>
<evidence type="ECO:0000313" key="9">
    <source>
        <dbReference type="EMBL" id="RVT53736.1"/>
    </source>
</evidence>
<evidence type="ECO:0000256" key="7">
    <source>
        <dbReference type="HAMAP-Rule" id="MF_00372"/>
    </source>
</evidence>
<comment type="catalytic activity">
    <reaction evidence="7">
        <text>4-imidazolone-5-propanoate + H2O = N-formimidoyl-L-glutamate</text>
        <dbReference type="Rhea" id="RHEA:23660"/>
        <dbReference type="ChEBI" id="CHEBI:15377"/>
        <dbReference type="ChEBI" id="CHEBI:58928"/>
        <dbReference type="ChEBI" id="CHEBI:77893"/>
        <dbReference type="EC" id="3.5.2.7"/>
    </reaction>
</comment>
<dbReference type="PANTHER" id="PTHR42752">
    <property type="entry name" value="IMIDAZOLONEPROPIONASE"/>
    <property type="match status" value="1"/>
</dbReference>
<dbReference type="SUPFAM" id="SSF51338">
    <property type="entry name" value="Composite domain of metallo-dependent hydrolases"/>
    <property type="match status" value="1"/>
</dbReference>
<comment type="caution">
    <text evidence="9">The sequence shown here is derived from an EMBL/GenBank/DDBJ whole genome shotgun (WGS) entry which is preliminary data.</text>
</comment>
<dbReference type="OrthoDB" id="9776455at2"/>
<feature type="binding site" evidence="7">
    <location>
        <position position="70"/>
    </location>
    <ligand>
        <name>Fe(3+)</name>
        <dbReference type="ChEBI" id="CHEBI:29034"/>
    </ligand>
</feature>
<dbReference type="UniPathway" id="UPA00379">
    <property type="reaction ID" value="UER00551"/>
</dbReference>
<feature type="binding site" evidence="7">
    <location>
        <position position="317"/>
    </location>
    <ligand>
        <name>4-imidazolone-5-propanoate</name>
        <dbReference type="ChEBI" id="CHEBI:77893"/>
    </ligand>
</feature>
<comment type="function">
    <text evidence="7">Catalyzes the hydrolytic cleavage of the carbon-nitrogen bond in imidazolone-5-propanoate to yield N-formimidoyl-L-glutamate. It is the third step in the universal histidine degradation pathway.</text>
</comment>
<keyword evidence="10" id="KW-1185">Reference proteome</keyword>
<feature type="binding site" evidence="7">
    <location>
        <position position="70"/>
    </location>
    <ligand>
        <name>Zn(2+)</name>
        <dbReference type="ChEBI" id="CHEBI:29105"/>
    </ligand>
</feature>
<feature type="binding site" evidence="7">
    <location>
        <position position="240"/>
    </location>
    <ligand>
        <name>4-imidazolone-5-propanoate</name>
        <dbReference type="ChEBI" id="CHEBI:77893"/>
    </ligand>
</feature>
<keyword evidence="4 7" id="KW-0369">Histidine metabolism</keyword>
<feature type="binding site" evidence="7">
    <location>
        <position position="68"/>
    </location>
    <ligand>
        <name>Zn(2+)</name>
        <dbReference type="ChEBI" id="CHEBI:29105"/>
    </ligand>
</feature>
<evidence type="ECO:0000313" key="10">
    <source>
        <dbReference type="Proteomes" id="UP000288178"/>
    </source>
</evidence>
<feature type="binding site" evidence="7">
    <location>
        <position position="173"/>
    </location>
    <ligand>
        <name>4-imidazolone-5-propanoate</name>
        <dbReference type="ChEBI" id="CHEBI:77893"/>
    </ligand>
</feature>
<dbReference type="PANTHER" id="PTHR42752:SF1">
    <property type="entry name" value="IMIDAZOLONEPROPIONASE-RELATED"/>
    <property type="match status" value="1"/>
</dbReference>
<protein>
    <recommendedName>
        <fullName evidence="1 7">Imidazolonepropionase</fullName>
        <ecNumber evidence="1 7">3.5.2.7</ecNumber>
    </recommendedName>
    <alternativeName>
        <fullName evidence="7">Imidazolone-5-propionate hydrolase</fullName>
    </alternativeName>
</protein>
<dbReference type="InterPro" id="IPR005920">
    <property type="entry name" value="HutI"/>
</dbReference>
<dbReference type="GO" id="GO:0019557">
    <property type="term" value="P:L-histidine catabolic process to glutamate and formate"/>
    <property type="evidence" value="ECO:0007669"/>
    <property type="project" value="UniProtKB-UniPathway"/>
</dbReference>
<evidence type="ECO:0000256" key="2">
    <source>
        <dbReference type="ARBA" id="ARBA00022723"/>
    </source>
</evidence>
<feature type="domain" description="Amidohydrolase-related" evidence="8">
    <location>
        <begin position="60"/>
        <end position="382"/>
    </location>
</feature>
<dbReference type="Gene3D" id="2.30.40.10">
    <property type="entry name" value="Urease, subunit C, domain 1"/>
    <property type="match status" value="1"/>
</dbReference>
<comment type="similarity">
    <text evidence="7">Belongs to the metallo-dependent hydrolases superfamily. HutI family.</text>
</comment>
<feature type="binding site" evidence="7">
    <location>
        <position position="314"/>
    </location>
    <ligand>
        <name>N-formimidoyl-L-glutamate</name>
        <dbReference type="ChEBI" id="CHEBI:58928"/>
    </ligand>
</feature>